<dbReference type="Gene3D" id="3.80.10.10">
    <property type="entry name" value="Ribonuclease Inhibitor"/>
    <property type="match status" value="1"/>
</dbReference>
<dbReference type="AlphaFoldDB" id="A0A8S1CWN2"/>
<dbReference type="Proteomes" id="UP000494165">
    <property type="component" value="Unassembled WGS sequence"/>
</dbReference>
<protein>
    <submittedName>
        <fullName evidence="1">Uncharacterized protein</fullName>
    </submittedName>
</protein>
<proteinExistence type="predicted"/>
<dbReference type="EMBL" id="CADEPI010000082">
    <property type="protein sequence ID" value="CAB3373188.1"/>
    <property type="molecule type" value="Genomic_DNA"/>
</dbReference>
<name>A0A8S1CWN2_9INSE</name>
<comment type="caution">
    <text evidence="1">The sequence shown here is derived from an EMBL/GenBank/DDBJ whole genome shotgun (WGS) entry which is preliminary data.</text>
</comment>
<dbReference type="InterPro" id="IPR032675">
    <property type="entry name" value="LRR_dom_sf"/>
</dbReference>
<evidence type="ECO:0000313" key="1">
    <source>
        <dbReference type="EMBL" id="CAB3373188.1"/>
    </source>
</evidence>
<keyword evidence="2" id="KW-1185">Reference proteome</keyword>
<accession>A0A8S1CWN2</accession>
<evidence type="ECO:0000313" key="2">
    <source>
        <dbReference type="Proteomes" id="UP000494165"/>
    </source>
</evidence>
<organism evidence="1 2">
    <name type="scientific">Cloeon dipterum</name>
    <dbReference type="NCBI Taxonomy" id="197152"/>
    <lineage>
        <taxon>Eukaryota</taxon>
        <taxon>Metazoa</taxon>
        <taxon>Ecdysozoa</taxon>
        <taxon>Arthropoda</taxon>
        <taxon>Hexapoda</taxon>
        <taxon>Insecta</taxon>
        <taxon>Pterygota</taxon>
        <taxon>Palaeoptera</taxon>
        <taxon>Ephemeroptera</taxon>
        <taxon>Pisciforma</taxon>
        <taxon>Baetidae</taxon>
        <taxon>Cloeon</taxon>
    </lineage>
</organism>
<gene>
    <name evidence="1" type="ORF">CLODIP_2_CD11010</name>
</gene>
<sequence>MARVPPALQSVKTFAEAMETDRELRVAKIRLQNLKRVTTSLETLALQIIVNNIKHFRGKEDLKRLKGSFRQKLLHEFTNVKRAINTDRDSDEFEDVLRSFKLLLFPDTEEIRLNGLLTFCPVDLIEQQLTNVIELILNRAPNIQSLVLNEAFEEITNFPCTKIISRHQIERIKNLVNLTHLKIDLYAVHLTELMTMCRKLENLKHLDVNIYFDVDLASLDSELFIKDLKNSFSHLSVFLFKDLYLSTPILRELNEFRLAKLCYKHLPNIQVVQSFASRNRSNDFLERERQILSFVECQRTETSALQHFSTMGPNIDCGTHEFSAGLFPEVKHLKVTWLNPHQGDVTPLLQFTKIETLTIKHSPSQRKFDLFLNQYGKNLSELNVLGEKVWNDHHLKSQFSKIFRFCPKLERLSLVGIDILDHSRNICFFSNLRELEWTPTEYSKARLSKILMAPKLETLYLNVSDESFVFDLYDLNLVSNMITKKQILDQITRFEVRFFCRFPFREDRMINDNFTAWSDLLKNAAAYLPKLADLKVKFLINPLKNYKTPDLLIRSIESVFDSHRGCGLFDFVDASITII</sequence>
<dbReference type="OrthoDB" id="5213490at2759"/>
<reference evidence="1 2" key="1">
    <citation type="submission" date="2020-04" db="EMBL/GenBank/DDBJ databases">
        <authorList>
            <person name="Alioto T."/>
            <person name="Alioto T."/>
            <person name="Gomez Garrido J."/>
        </authorList>
    </citation>
    <scope>NUCLEOTIDE SEQUENCE [LARGE SCALE GENOMIC DNA]</scope>
</reference>
<dbReference type="SUPFAM" id="SSF52058">
    <property type="entry name" value="L domain-like"/>
    <property type="match status" value="1"/>
</dbReference>